<feature type="domain" description="Gcp-like" evidence="1">
    <location>
        <begin position="33"/>
        <end position="134"/>
    </location>
</feature>
<reference evidence="2 3" key="1">
    <citation type="submission" date="2019-03" db="EMBL/GenBank/DDBJ databases">
        <title>Genomic Encyclopedia of Archaeal and Bacterial Type Strains, Phase II (KMG-II): from individual species to whole genera.</title>
        <authorList>
            <person name="Goeker M."/>
        </authorList>
    </citation>
    <scope>NUCLEOTIDE SEQUENCE [LARGE SCALE GENOMIC DNA]</scope>
    <source>
        <strain evidence="2 3">DSM 24425</strain>
    </source>
</reference>
<dbReference type="NCBIfam" id="TIGR03725">
    <property type="entry name" value="T6A_YeaZ"/>
    <property type="match status" value="1"/>
</dbReference>
<dbReference type="Gene3D" id="3.30.420.40">
    <property type="match status" value="1"/>
</dbReference>
<dbReference type="EMBL" id="SMFV01000005">
    <property type="protein sequence ID" value="TCK03447.1"/>
    <property type="molecule type" value="Genomic_DNA"/>
</dbReference>
<dbReference type="InterPro" id="IPR022496">
    <property type="entry name" value="T6A_TsaB"/>
</dbReference>
<evidence type="ECO:0000259" key="1">
    <source>
        <dbReference type="Pfam" id="PF00814"/>
    </source>
</evidence>
<organism evidence="2 3">
    <name type="scientific">Phorcysia thermohydrogeniphila</name>
    <dbReference type="NCBI Taxonomy" id="936138"/>
    <lineage>
        <taxon>Bacteria</taxon>
        <taxon>Pseudomonadati</taxon>
        <taxon>Aquificota</taxon>
        <taxon>Aquificia</taxon>
        <taxon>Desulfurobacteriales</taxon>
        <taxon>Desulfurobacteriaceae</taxon>
        <taxon>Phorcysia</taxon>
    </lineage>
</organism>
<name>A0A4R1G646_9BACT</name>
<proteinExistence type="predicted"/>
<accession>A0A4R1G646</accession>
<dbReference type="RefSeq" id="WP_132527429.1">
    <property type="nucleotide sequence ID" value="NZ_SMFV01000005.1"/>
</dbReference>
<dbReference type="InterPro" id="IPR043129">
    <property type="entry name" value="ATPase_NBD"/>
</dbReference>
<dbReference type="Pfam" id="PF00814">
    <property type="entry name" value="TsaD"/>
    <property type="match status" value="1"/>
</dbReference>
<protein>
    <submittedName>
        <fullName evidence="2">tRNA threonylcarbamoyladenosine biosynthesis protein TsaB</fullName>
    </submittedName>
</protein>
<evidence type="ECO:0000313" key="3">
    <source>
        <dbReference type="Proteomes" id="UP000295777"/>
    </source>
</evidence>
<dbReference type="InterPro" id="IPR000905">
    <property type="entry name" value="Gcp-like_dom"/>
</dbReference>
<dbReference type="SUPFAM" id="SSF53067">
    <property type="entry name" value="Actin-like ATPase domain"/>
    <property type="match status" value="1"/>
</dbReference>
<gene>
    <name evidence="2" type="ORF">CLV27_1525</name>
</gene>
<dbReference type="AlphaFoldDB" id="A0A4R1G646"/>
<comment type="caution">
    <text evidence="2">The sequence shown here is derived from an EMBL/GenBank/DDBJ whole genome shotgun (WGS) entry which is preliminary data.</text>
</comment>
<dbReference type="GO" id="GO:0002949">
    <property type="term" value="P:tRNA threonylcarbamoyladenosine modification"/>
    <property type="evidence" value="ECO:0007669"/>
    <property type="project" value="InterPro"/>
</dbReference>
<sequence>MVTVAVDLSLPEGSVAVGVNEELLSVVSWSIPKKHAERVFVEIDRCLEATNLSKRDVERVIVTSGPGSFTGVRLSVTVGKAFKCCGVPVFSTSTLKAMVAGFESLGFLVVPVIPGRRKRFYTLIGEELLDIGEEELLERLGRLGEPLVVYRGEIPQSIFKRFRCLKDLTPLAARLLSVPESQLEPLRFNYVRDHDAKPSCKRV</sequence>
<evidence type="ECO:0000313" key="2">
    <source>
        <dbReference type="EMBL" id="TCK03447.1"/>
    </source>
</evidence>
<dbReference type="Proteomes" id="UP000295777">
    <property type="component" value="Unassembled WGS sequence"/>
</dbReference>
<keyword evidence="3" id="KW-1185">Reference proteome</keyword>
<dbReference type="OrthoDB" id="9784166at2"/>